<comment type="similarity">
    <text evidence="1">Belongs to the carbohydrate kinase PfkB family.</text>
</comment>
<dbReference type="Gene3D" id="3.40.1190.20">
    <property type="match status" value="1"/>
</dbReference>
<dbReference type="NCBIfam" id="TIGR03828">
    <property type="entry name" value="pfkB"/>
    <property type="match status" value="1"/>
</dbReference>
<dbReference type="AlphaFoldDB" id="A0A0V8M2L5"/>
<proteinExistence type="inferred from homology"/>
<dbReference type="PIRSF" id="PIRSF000535">
    <property type="entry name" value="1PFK/6PFK/LacC"/>
    <property type="match status" value="1"/>
</dbReference>
<evidence type="ECO:0000256" key="2">
    <source>
        <dbReference type="ARBA" id="ARBA00022679"/>
    </source>
</evidence>
<evidence type="ECO:0000256" key="4">
    <source>
        <dbReference type="ARBA" id="ARBA00022777"/>
    </source>
</evidence>
<name>A0A0V8M2L5_9CHLR</name>
<dbReference type="FunFam" id="3.40.1190.20:FF:000001">
    <property type="entry name" value="Phosphofructokinase"/>
    <property type="match status" value="1"/>
</dbReference>
<sequence>MITTVTLNPCLDKHIDVHGLVLYETNRWHLMSKYAGGKGIDVSRAIHEMGNDTIACGFLGGEEGREIETLLAKQGLKYRFTPISQPTRSCFIIYDTKTRRQTNLNAPGPRITPSELKLFHENLQRESASSNIIVMSGSVPPGVPSNVYFTLIKSAHKLGKQTILDTTGKYLRAGLKAKPCLVKPNIREAEELLGRKLETEAEIILGAKEIVQMGAGIAVISMGKKGLIASDGKQVIKASSPYVRVKSAVGAGDSTVAGLAISLCRGDSLEEACRLGVAMGTAAVMTPGTELCHREDVLYWLPRIKIRRLA</sequence>
<dbReference type="PANTHER" id="PTHR46566">
    <property type="entry name" value="1-PHOSPHOFRUCTOKINASE-RELATED"/>
    <property type="match status" value="1"/>
</dbReference>
<dbReference type="Pfam" id="PF00294">
    <property type="entry name" value="PfkB"/>
    <property type="match status" value="1"/>
</dbReference>
<dbReference type="GO" id="GO:0044281">
    <property type="term" value="P:small molecule metabolic process"/>
    <property type="evidence" value="ECO:0007669"/>
    <property type="project" value="UniProtKB-ARBA"/>
</dbReference>
<gene>
    <name evidence="8" type="ORF">DA01_05020</name>
</gene>
<keyword evidence="4 8" id="KW-0418">Kinase</keyword>
<protein>
    <submittedName>
        <fullName evidence="8">Carbohydrate kinase</fullName>
    </submittedName>
</protein>
<dbReference type="InterPro" id="IPR017583">
    <property type="entry name" value="Tagatose/fructose_Pkinase"/>
</dbReference>
<dbReference type="GO" id="GO:0008662">
    <property type="term" value="F:1-phosphofructokinase activity"/>
    <property type="evidence" value="ECO:0007669"/>
    <property type="project" value="InterPro"/>
</dbReference>
<dbReference type="InterPro" id="IPR022463">
    <property type="entry name" value="1-PFruKinase"/>
</dbReference>
<evidence type="ECO:0000256" key="3">
    <source>
        <dbReference type="ARBA" id="ARBA00022741"/>
    </source>
</evidence>
<comment type="caution">
    <text evidence="8">The sequence shown here is derived from an EMBL/GenBank/DDBJ whole genome shotgun (WGS) entry which is preliminary data.</text>
</comment>
<dbReference type="CDD" id="cd01164">
    <property type="entry name" value="FruK_PfkB_like"/>
    <property type="match status" value="1"/>
</dbReference>
<evidence type="ECO:0000256" key="6">
    <source>
        <dbReference type="PIRNR" id="PIRNR000535"/>
    </source>
</evidence>
<evidence type="ECO:0000256" key="1">
    <source>
        <dbReference type="ARBA" id="ARBA00010688"/>
    </source>
</evidence>
<feature type="domain" description="Carbohydrate kinase PfkB" evidence="7">
    <location>
        <begin position="6"/>
        <end position="292"/>
    </location>
</feature>
<accession>A0A0V8M2L5</accession>
<dbReference type="SUPFAM" id="SSF53613">
    <property type="entry name" value="Ribokinase-like"/>
    <property type="match status" value="1"/>
</dbReference>
<dbReference type="GO" id="GO:0005524">
    <property type="term" value="F:ATP binding"/>
    <property type="evidence" value="ECO:0007669"/>
    <property type="project" value="UniProtKB-KW"/>
</dbReference>
<evidence type="ECO:0000259" key="7">
    <source>
        <dbReference type="Pfam" id="PF00294"/>
    </source>
</evidence>
<keyword evidence="2 6" id="KW-0808">Transferase</keyword>
<dbReference type="Proteomes" id="UP000053577">
    <property type="component" value="Unassembled WGS sequence"/>
</dbReference>
<dbReference type="EMBL" id="JGYD01000018">
    <property type="protein sequence ID" value="KSV18005.1"/>
    <property type="molecule type" value="Genomic_DNA"/>
</dbReference>
<dbReference type="PATRIC" id="fig|61435.5.peg.989"/>
<dbReference type="RefSeq" id="WP_058292494.1">
    <property type="nucleotide sequence ID" value="NZ_JGYD01000018.1"/>
</dbReference>
<keyword evidence="5" id="KW-0067">ATP-binding</keyword>
<dbReference type="InterPro" id="IPR011611">
    <property type="entry name" value="PfkB_dom"/>
</dbReference>
<dbReference type="InterPro" id="IPR029056">
    <property type="entry name" value="Ribokinase-like"/>
</dbReference>
<evidence type="ECO:0000313" key="8">
    <source>
        <dbReference type="EMBL" id="KSV18005.1"/>
    </source>
</evidence>
<reference evidence="8 9" key="1">
    <citation type="journal article" date="2015" name="Sci. Rep.">
        <title>A comparative genomics and reductive dehalogenase gene transcription study of two chloroethene-respiring bacteria, Dehalococcoides mccartyi strains MB and 11a.</title>
        <authorList>
            <person name="Low A."/>
            <person name="Shen Z."/>
            <person name="Cheng D."/>
            <person name="Rogers M.J."/>
            <person name="Lee P.K."/>
            <person name="He J."/>
        </authorList>
    </citation>
    <scope>NUCLEOTIDE SEQUENCE [LARGE SCALE GENOMIC DNA]</scope>
    <source>
        <strain evidence="8 9">MB</strain>
    </source>
</reference>
<dbReference type="OrthoDB" id="9801219at2"/>
<evidence type="ECO:0000313" key="9">
    <source>
        <dbReference type="Proteomes" id="UP000053577"/>
    </source>
</evidence>
<dbReference type="GO" id="GO:0005829">
    <property type="term" value="C:cytosol"/>
    <property type="evidence" value="ECO:0007669"/>
    <property type="project" value="TreeGrafter"/>
</dbReference>
<dbReference type="NCBIfam" id="TIGR03168">
    <property type="entry name" value="1-PFK"/>
    <property type="match status" value="1"/>
</dbReference>
<evidence type="ECO:0000256" key="5">
    <source>
        <dbReference type="ARBA" id="ARBA00022840"/>
    </source>
</evidence>
<organism evidence="8 9">
    <name type="scientific">Dehalococcoides mccartyi</name>
    <dbReference type="NCBI Taxonomy" id="61435"/>
    <lineage>
        <taxon>Bacteria</taxon>
        <taxon>Bacillati</taxon>
        <taxon>Chloroflexota</taxon>
        <taxon>Dehalococcoidia</taxon>
        <taxon>Dehalococcoidales</taxon>
        <taxon>Dehalococcoidaceae</taxon>
        <taxon>Dehalococcoides</taxon>
    </lineage>
</organism>
<dbReference type="GO" id="GO:0016052">
    <property type="term" value="P:carbohydrate catabolic process"/>
    <property type="evidence" value="ECO:0007669"/>
    <property type="project" value="UniProtKB-ARBA"/>
</dbReference>
<dbReference type="PANTHER" id="PTHR46566:SF2">
    <property type="entry name" value="ATP-DEPENDENT 6-PHOSPHOFRUCTOKINASE ISOZYME 2"/>
    <property type="match status" value="1"/>
</dbReference>
<keyword evidence="3" id="KW-0547">Nucleotide-binding</keyword>